<evidence type="ECO:0000313" key="2">
    <source>
        <dbReference type="Proteomes" id="UP000605784"/>
    </source>
</evidence>
<organism evidence="1 2">
    <name type="scientific">Haloarcula pellucida</name>
    <dbReference type="NCBI Taxonomy" id="1427151"/>
    <lineage>
        <taxon>Archaea</taxon>
        <taxon>Methanobacteriati</taxon>
        <taxon>Methanobacteriota</taxon>
        <taxon>Stenosarchaea group</taxon>
        <taxon>Halobacteria</taxon>
        <taxon>Halobacteriales</taxon>
        <taxon>Haloarculaceae</taxon>
        <taxon>Haloarcula</taxon>
    </lineage>
</organism>
<dbReference type="Gene3D" id="3.10.620.30">
    <property type="match status" value="1"/>
</dbReference>
<evidence type="ECO:0000313" key="1">
    <source>
        <dbReference type="EMBL" id="GGO01370.1"/>
    </source>
</evidence>
<sequence length="407" mass="44466">MSGTKYRVTATVQLDGAEKVLVKRGTTSGETVATITSNGNHTIVGPNTSNGPIEMGRTLFLVRPTDSELEGLNTSDVVGNHAVGSQQQPTFPLHLRGLHGSTDPNLETSGTLSRTFEQQTDSGPTALSISVPEVLYQYYKSRDRTREYGAYVSDTYDDQYIKSIVDEFERFGEEQGLNDVGVINLMTSFVQNLEYTSDTVSAGYNEYPKYPIETLVDREGDCEDSCILLASMLEQFGYGSTLLVFRDKQHMALGIAGGEDVPGTYYKKDGQRYYYVETTAPGWEIGQLPPDMEGGTPEFRPINDSGVLVFSYAVDTPASGGAAVEMSMRNVGDGVGTAQAKVVFQNADENLVASAQSQKVQLEPQGEYSTTLNLLPPDDQKLRAKVQVIMDGTVQDTLTSEWRQPES</sequence>
<reference evidence="1" key="2">
    <citation type="submission" date="2020-09" db="EMBL/GenBank/DDBJ databases">
        <authorList>
            <person name="Sun Q."/>
            <person name="Ohkuma M."/>
        </authorList>
    </citation>
    <scope>NUCLEOTIDE SEQUENCE</scope>
    <source>
        <strain evidence="1">JCM 17820</strain>
    </source>
</reference>
<gene>
    <name evidence="1" type="ORF">GCM10009030_34900</name>
</gene>
<dbReference type="PANTHER" id="PTHR39327:SF1">
    <property type="entry name" value="BLR5470 PROTEIN"/>
    <property type="match status" value="1"/>
</dbReference>
<proteinExistence type="predicted"/>
<dbReference type="PANTHER" id="PTHR39327">
    <property type="match status" value="1"/>
</dbReference>
<protein>
    <submittedName>
        <fullName evidence="1">Uncharacterized protein</fullName>
    </submittedName>
</protein>
<dbReference type="AlphaFoldDB" id="A0A830GRN8"/>
<accession>A0A830GRN8</accession>
<keyword evidence="2" id="KW-1185">Reference proteome</keyword>
<dbReference type="EMBL" id="BMOU01000006">
    <property type="protein sequence ID" value="GGO01370.1"/>
    <property type="molecule type" value="Genomic_DNA"/>
</dbReference>
<dbReference type="Proteomes" id="UP000605784">
    <property type="component" value="Unassembled WGS sequence"/>
</dbReference>
<name>A0A830GRN8_9EURY</name>
<dbReference type="InterPro" id="IPR010319">
    <property type="entry name" value="Transglutaminase-like_Cys_pept"/>
</dbReference>
<reference evidence="1" key="1">
    <citation type="journal article" date="2014" name="Int. J. Syst. Evol. Microbiol.">
        <title>Complete genome sequence of Corynebacterium casei LMG S-19264T (=DSM 44701T), isolated from a smear-ripened cheese.</title>
        <authorList>
            <consortium name="US DOE Joint Genome Institute (JGI-PGF)"/>
            <person name="Walter F."/>
            <person name="Albersmeier A."/>
            <person name="Kalinowski J."/>
            <person name="Ruckert C."/>
        </authorList>
    </citation>
    <scope>NUCLEOTIDE SEQUENCE</scope>
    <source>
        <strain evidence="1">JCM 17820</strain>
    </source>
</reference>
<comment type="caution">
    <text evidence="1">The sequence shown here is derived from an EMBL/GenBank/DDBJ whole genome shotgun (WGS) entry which is preliminary data.</text>
</comment>